<evidence type="ECO:0000313" key="3">
    <source>
        <dbReference type="EMBL" id="TLS42249.1"/>
    </source>
</evidence>
<dbReference type="EMBL" id="VBZC01000043">
    <property type="protein sequence ID" value="TLS42249.1"/>
    <property type="molecule type" value="Genomic_DNA"/>
</dbReference>
<dbReference type="PANTHER" id="PTHR43649:SF33">
    <property type="entry name" value="POLYGALACTURONAN_RHAMNOGALACTURONAN-BINDING PROTEIN YTCQ"/>
    <property type="match status" value="1"/>
</dbReference>
<comment type="caution">
    <text evidence="3">The sequence shown here is derived from an EMBL/GenBank/DDBJ whole genome shotgun (WGS) entry which is preliminary data.</text>
</comment>
<keyword evidence="1 2" id="KW-0732">Signal</keyword>
<reference evidence="3 4" key="1">
    <citation type="submission" date="2019-05" db="EMBL/GenBank/DDBJ databases">
        <title>Streptomyces sp. NEAU-C151, a novel actinomycete isolated from soil.</title>
        <authorList>
            <person name="Han L."/>
            <person name="Jiang H."/>
        </authorList>
    </citation>
    <scope>NUCLEOTIDE SEQUENCE [LARGE SCALE GENOMIC DNA]</scope>
    <source>
        <strain evidence="3 4">NEAU-C151</strain>
    </source>
</reference>
<feature type="signal peptide" evidence="2">
    <location>
        <begin position="1"/>
        <end position="26"/>
    </location>
</feature>
<dbReference type="InterPro" id="IPR050490">
    <property type="entry name" value="Bact_solute-bd_prot1"/>
</dbReference>
<gene>
    <name evidence="3" type="ORF">FE633_31735</name>
</gene>
<dbReference type="SUPFAM" id="SSF53850">
    <property type="entry name" value="Periplasmic binding protein-like II"/>
    <property type="match status" value="1"/>
</dbReference>
<dbReference type="Gene3D" id="3.40.190.10">
    <property type="entry name" value="Periplasmic binding protein-like II"/>
    <property type="match status" value="1"/>
</dbReference>
<dbReference type="Proteomes" id="UP000305906">
    <property type="component" value="Unassembled WGS sequence"/>
</dbReference>
<dbReference type="AlphaFoldDB" id="A0A5R9FI79"/>
<sequence>MFARNRRHRHAACTGLALVLPLASLAACGGGGTTDTSAEAGSGKGTISVWAHQGQKSESTALQNAVKSFNSSQSKVKAKLKLIPENDYTKTITATDASQLPDVMEFDGPTMANFVWNKKLAPIDEFVAPKTVDNATEASKAQGEIDGKHYGLGMFDSGLGIYGNKKLLDAAGVKYPKGLSDAWTDKEFTAALKALKAKDSDGKVLDLQESGGYANEWGTYGFAPIVWSAGGSLLKDGKSEGALDSPAVVSAMKTFQSWKTSVDPNTDGNAFAKGRVGLSWVGHWMYPAYSEALGDDLVVLPLPDFGNGPKTGQGSWAWGIGADSKNAKASGTFLDYLLNDTNITAMTKANGAVPASKTALAKSELYQQGGPLQLFADQLAKPCGDTDISKSCVAVTRPVTAGYPVITSKFSEALNSIYGGADPKSALSKAARAIDQDFSDNAGYKIP</sequence>
<organism evidence="3 4">
    <name type="scientific">Streptomyces montanus</name>
    <dbReference type="NCBI Taxonomy" id="2580423"/>
    <lineage>
        <taxon>Bacteria</taxon>
        <taxon>Bacillati</taxon>
        <taxon>Actinomycetota</taxon>
        <taxon>Actinomycetes</taxon>
        <taxon>Kitasatosporales</taxon>
        <taxon>Streptomycetaceae</taxon>
        <taxon>Streptomyces</taxon>
    </lineage>
</organism>
<evidence type="ECO:0000256" key="1">
    <source>
        <dbReference type="ARBA" id="ARBA00022729"/>
    </source>
</evidence>
<keyword evidence="4" id="KW-1185">Reference proteome</keyword>
<feature type="chain" id="PRO_5024305127" evidence="2">
    <location>
        <begin position="27"/>
        <end position="447"/>
    </location>
</feature>
<name>A0A5R9FI79_9ACTN</name>
<dbReference type="RefSeq" id="WP_138048626.1">
    <property type="nucleotide sequence ID" value="NZ_VBZC01000043.1"/>
</dbReference>
<evidence type="ECO:0000256" key="2">
    <source>
        <dbReference type="SAM" id="SignalP"/>
    </source>
</evidence>
<protein>
    <submittedName>
        <fullName evidence="3">Sugar ABC transporter substrate-binding protein</fullName>
    </submittedName>
</protein>
<accession>A0A5R9FI79</accession>
<proteinExistence type="predicted"/>
<evidence type="ECO:0000313" key="4">
    <source>
        <dbReference type="Proteomes" id="UP000305906"/>
    </source>
</evidence>
<dbReference type="PROSITE" id="PS51257">
    <property type="entry name" value="PROKAR_LIPOPROTEIN"/>
    <property type="match status" value="1"/>
</dbReference>
<dbReference type="CDD" id="cd13585">
    <property type="entry name" value="PBP2_TMBP_like"/>
    <property type="match status" value="1"/>
</dbReference>
<dbReference type="PANTHER" id="PTHR43649">
    <property type="entry name" value="ARABINOSE-BINDING PROTEIN-RELATED"/>
    <property type="match status" value="1"/>
</dbReference>